<organism evidence="1 2">
    <name type="scientific">Salix suchowensis</name>
    <dbReference type="NCBI Taxonomy" id="1278906"/>
    <lineage>
        <taxon>Eukaryota</taxon>
        <taxon>Viridiplantae</taxon>
        <taxon>Streptophyta</taxon>
        <taxon>Embryophyta</taxon>
        <taxon>Tracheophyta</taxon>
        <taxon>Spermatophyta</taxon>
        <taxon>Magnoliopsida</taxon>
        <taxon>eudicotyledons</taxon>
        <taxon>Gunneridae</taxon>
        <taxon>Pentapetalae</taxon>
        <taxon>rosids</taxon>
        <taxon>fabids</taxon>
        <taxon>Malpighiales</taxon>
        <taxon>Salicaceae</taxon>
        <taxon>Saliceae</taxon>
        <taxon>Salix</taxon>
    </lineage>
</organism>
<reference evidence="1" key="2">
    <citation type="journal article" date="2023" name="Int. J. Mol. Sci.">
        <title>De Novo Assembly and Annotation of 11 Diverse Shrub Willow (Salix) Genomes Reveals Novel Gene Organization in Sex-Linked Regions.</title>
        <authorList>
            <person name="Hyden B."/>
            <person name="Feng K."/>
            <person name="Yates T.B."/>
            <person name="Jawdy S."/>
            <person name="Cereghino C."/>
            <person name="Smart L.B."/>
            <person name="Muchero W."/>
        </authorList>
    </citation>
    <scope>NUCLEOTIDE SEQUENCE</scope>
    <source>
        <tissue evidence="1">Shoot tip</tissue>
    </source>
</reference>
<reference evidence="1" key="1">
    <citation type="submission" date="2022-10" db="EMBL/GenBank/DDBJ databases">
        <authorList>
            <person name="Hyden B.L."/>
            <person name="Feng K."/>
            <person name="Yates T."/>
            <person name="Jawdy S."/>
            <person name="Smart L.B."/>
            <person name="Muchero W."/>
        </authorList>
    </citation>
    <scope>NUCLEOTIDE SEQUENCE</scope>
    <source>
        <tissue evidence="1">Shoot tip</tissue>
    </source>
</reference>
<gene>
    <name evidence="1" type="ORF">OIU77_004540</name>
</gene>
<protein>
    <submittedName>
        <fullName evidence="1">Uncharacterized protein</fullName>
    </submittedName>
</protein>
<evidence type="ECO:0000313" key="2">
    <source>
        <dbReference type="Proteomes" id="UP001141253"/>
    </source>
</evidence>
<proteinExistence type="predicted"/>
<dbReference type="Proteomes" id="UP001141253">
    <property type="component" value="Chromosome 13"/>
</dbReference>
<keyword evidence="2" id="KW-1185">Reference proteome</keyword>
<accession>A0ABQ9AWR2</accession>
<name>A0ABQ9AWR2_9ROSI</name>
<dbReference type="EMBL" id="JAPFFI010000015">
    <property type="protein sequence ID" value="KAJ6360545.1"/>
    <property type="molecule type" value="Genomic_DNA"/>
</dbReference>
<sequence>MQNKWRKNYLVTLSLMCYKQTFSAVLTLMHQHPSRMFPCPRVLSPSCSHDVFQSISELFSLNLYEQLIRFLLLQCGEPASGLQI</sequence>
<evidence type="ECO:0000313" key="1">
    <source>
        <dbReference type="EMBL" id="KAJ6360545.1"/>
    </source>
</evidence>
<comment type="caution">
    <text evidence="1">The sequence shown here is derived from an EMBL/GenBank/DDBJ whole genome shotgun (WGS) entry which is preliminary data.</text>
</comment>